<dbReference type="PANTHER" id="PTHR18964:SF149">
    <property type="entry name" value="BIFUNCTIONAL UDP-N-ACETYLGLUCOSAMINE 2-EPIMERASE_N-ACETYLMANNOSAMINE KINASE"/>
    <property type="match status" value="1"/>
</dbReference>
<dbReference type="InterPro" id="IPR036390">
    <property type="entry name" value="WH_DNA-bd_sf"/>
</dbReference>
<evidence type="ECO:0000256" key="2">
    <source>
        <dbReference type="ARBA" id="ARBA00006479"/>
    </source>
</evidence>
<dbReference type="CDD" id="cd00090">
    <property type="entry name" value="HTH_ARSR"/>
    <property type="match status" value="1"/>
</dbReference>
<dbReference type="Gene3D" id="3.30.420.40">
    <property type="match status" value="2"/>
</dbReference>
<comment type="caution">
    <text evidence="5">The sequence shown here is derived from an EMBL/GenBank/DDBJ whole genome shotgun (WGS) entry which is preliminary data.</text>
</comment>
<keyword evidence="6" id="KW-1185">Reference proteome</keyword>
<evidence type="ECO:0000313" key="6">
    <source>
        <dbReference type="Proteomes" id="UP000031967"/>
    </source>
</evidence>
<comment type="similarity">
    <text evidence="2">Belongs to the ROK (NagC/XylR) family.</text>
</comment>
<organism evidence="5 6">
    <name type="scientific">Gordoniibacillus kamchatkensis</name>
    <dbReference type="NCBI Taxonomy" id="1590651"/>
    <lineage>
        <taxon>Bacteria</taxon>
        <taxon>Bacillati</taxon>
        <taxon>Bacillota</taxon>
        <taxon>Bacilli</taxon>
        <taxon>Bacillales</taxon>
        <taxon>Paenibacillaceae</taxon>
        <taxon>Gordoniibacillus</taxon>
    </lineage>
</organism>
<dbReference type="Gene3D" id="1.10.10.10">
    <property type="entry name" value="Winged helix-like DNA-binding domain superfamily/Winged helix DNA-binding domain"/>
    <property type="match status" value="1"/>
</dbReference>
<dbReference type="InterPro" id="IPR000600">
    <property type="entry name" value="ROK"/>
</dbReference>
<dbReference type="PANTHER" id="PTHR18964">
    <property type="entry name" value="ROK (REPRESSOR, ORF, KINASE) FAMILY"/>
    <property type="match status" value="1"/>
</dbReference>
<name>A0ABR5AHX1_9BACL</name>
<dbReference type="Pfam" id="PF00480">
    <property type="entry name" value="ROK"/>
    <property type="match status" value="1"/>
</dbReference>
<dbReference type="InterPro" id="IPR036388">
    <property type="entry name" value="WH-like_DNA-bd_sf"/>
</dbReference>
<keyword evidence="3" id="KW-0119">Carbohydrate metabolism</keyword>
<protein>
    <submittedName>
        <fullName evidence="5">Transcriptional regulator</fullName>
    </submittedName>
</protein>
<dbReference type="EMBL" id="JXAK01000019">
    <property type="protein sequence ID" value="KIL40616.1"/>
    <property type="molecule type" value="Genomic_DNA"/>
</dbReference>
<evidence type="ECO:0000256" key="3">
    <source>
        <dbReference type="ARBA" id="ARBA00022629"/>
    </source>
</evidence>
<keyword evidence="4" id="KW-0238">DNA-binding</keyword>
<evidence type="ECO:0000313" key="5">
    <source>
        <dbReference type="EMBL" id="KIL40616.1"/>
    </source>
</evidence>
<evidence type="ECO:0000256" key="1">
    <source>
        <dbReference type="ARBA" id="ARBA00002486"/>
    </source>
</evidence>
<proteinExistence type="inferred from homology"/>
<dbReference type="Pfam" id="PF13412">
    <property type="entry name" value="HTH_24"/>
    <property type="match status" value="1"/>
</dbReference>
<evidence type="ECO:0000256" key="4">
    <source>
        <dbReference type="ARBA" id="ARBA00023125"/>
    </source>
</evidence>
<reference evidence="5 6" key="1">
    <citation type="submission" date="2014-12" db="EMBL/GenBank/DDBJ databases">
        <title>Draft genome sequence of Paenibacillus kamchatkensis strain B-2647.</title>
        <authorList>
            <person name="Karlyshev A.V."/>
            <person name="Kudryashova E.B."/>
        </authorList>
    </citation>
    <scope>NUCLEOTIDE SEQUENCE [LARGE SCALE GENOMIC DNA]</scope>
    <source>
        <strain evidence="5 6">VKM B-2647</strain>
    </source>
</reference>
<keyword evidence="3" id="KW-0859">Xylose metabolism</keyword>
<sequence>MQELNRSIILNMIREYGPISRSDIAKRKQISPTTVASAVKELIQAGLVCEDGAGASNGGRKPIMLRISPENRFLIGVSVTNYTITVAEINLEANIRKTHTVDVAADPAHGEQIVQLLLDSIAAFIAQIPYMDRCIGISISVPGIVDNYRGIVYYNSKLNWHNVALKDIIENSFQLKTWIENDMNAMVLAEKKFGQYSKFRNLLYVHAGGGIGAGIVVNDEILRGARGGAGEFGHTSVDRNGIRCECGNVGCLETCVNWDAVRAKLQAAAASDRSSALWSLTNGKLADIRPSDFSAALNVGDPAAMTVMNETLEYLGAGIVNMVNLFNPDVVILGGKLLYGNDVMIDSIKSYVRERALQFSIQSMEVHPSSLGDNAELIGAASILLQDVFRFSLT</sequence>
<dbReference type="Proteomes" id="UP000031967">
    <property type="component" value="Unassembled WGS sequence"/>
</dbReference>
<dbReference type="SUPFAM" id="SSF46785">
    <property type="entry name" value="Winged helix' DNA-binding domain"/>
    <property type="match status" value="1"/>
</dbReference>
<accession>A0ABR5AHX1</accession>
<dbReference type="InterPro" id="IPR043129">
    <property type="entry name" value="ATPase_NBD"/>
</dbReference>
<dbReference type="InterPro" id="IPR011991">
    <property type="entry name" value="ArsR-like_HTH"/>
</dbReference>
<gene>
    <name evidence="5" type="ORF">SD70_12530</name>
</gene>
<dbReference type="SUPFAM" id="SSF53067">
    <property type="entry name" value="Actin-like ATPase domain"/>
    <property type="match status" value="1"/>
</dbReference>
<comment type="function">
    <text evidence="1">Transcriptional repressor of xylose-utilizing enzymes.</text>
</comment>